<dbReference type="OrthoDB" id="418748at2759"/>
<accession>A0A4C1WRD9</accession>
<dbReference type="Proteomes" id="UP000299102">
    <property type="component" value="Unassembled WGS sequence"/>
</dbReference>
<name>A0A4C1WRD9_EUMVA</name>
<evidence type="ECO:0000313" key="1">
    <source>
        <dbReference type="EMBL" id="GBP52879.1"/>
    </source>
</evidence>
<protein>
    <submittedName>
        <fullName evidence="1">Uncharacterized protein</fullName>
    </submittedName>
</protein>
<reference evidence="1 2" key="1">
    <citation type="journal article" date="2019" name="Commun. Biol.">
        <title>The bagworm genome reveals a unique fibroin gene that provides high tensile strength.</title>
        <authorList>
            <person name="Kono N."/>
            <person name="Nakamura H."/>
            <person name="Ohtoshi R."/>
            <person name="Tomita M."/>
            <person name="Numata K."/>
            <person name="Arakawa K."/>
        </authorList>
    </citation>
    <scope>NUCLEOTIDE SEQUENCE [LARGE SCALE GENOMIC DNA]</scope>
</reference>
<proteinExistence type="predicted"/>
<gene>
    <name evidence="1" type="ORF">EVAR_39043_1</name>
</gene>
<comment type="caution">
    <text evidence="1">The sequence shown here is derived from an EMBL/GenBank/DDBJ whole genome shotgun (WGS) entry which is preliminary data.</text>
</comment>
<dbReference type="EMBL" id="BGZK01000611">
    <property type="protein sequence ID" value="GBP52879.1"/>
    <property type="molecule type" value="Genomic_DNA"/>
</dbReference>
<keyword evidence="2" id="KW-1185">Reference proteome</keyword>
<evidence type="ECO:0000313" key="2">
    <source>
        <dbReference type="Proteomes" id="UP000299102"/>
    </source>
</evidence>
<dbReference type="AlphaFoldDB" id="A0A4C1WRD9"/>
<sequence length="81" mass="9398">MWTREVRLGTLNVCEGIDHKIDDVCELTKKNKRLNILCSNETKTKDSGEHFLVICRPKVWATPCKNAELLSYNEKLLSYNE</sequence>
<organism evidence="1 2">
    <name type="scientific">Eumeta variegata</name>
    <name type="common">Bagworm moth</name>
    <name type="synonym">Eumeta japonica</name>
    <dbReference type="NCBI Taxonomy" id="151549"/>
    <lineage>
        <taxon>Eukaryota</taxon>
        <taxon>Metazoa</taxon>
        <taxon>Ecdysozoa</taxon>
        <taxon>Arthropoda</taxon>
        <taxon>Hexapoda</taxon>
        <taxon>Insecta</taxon>
        <taxon>Pterygota</taxon>
        <taxon>Neoptera</taxon>
        <taxon>Endopterygota</taxon>
        <taxon>Lepidoptera</taxon>
        <taxon>Glossata</taxon>
        <taxon>Ditrysia</taxon>
        <taxon>Tineoidea</taxon>
        <taxon>Psychidae</taxon>
        <taxon>Oiketicinae</taxon>
        <taxon>Eumeta</taxon>
    </lineage>
</organism>